<evidence type="ECO:0000313" key="3">
    <source>
        <dbReference type="EMBL" id="GHC94839.1"/>
    </source>
</evidence>
<name>A0ABQ3G7A7_9BURK</name>
<protein>
    <recommendedName>
        <fullName evidence="5">Antitoxin</fullName>
    </recommendedName>
</protein>
<evidence type="ECO:0008006" key="5">
    <source>
        <dbReference type="Google" id="ProtNLM"/>
    </source>
</evidence>
<reference evidence="4" key="1">
    <citation type="journal article" date="2019" name="Int. J. Syst. Evol. Microbiol.">
        <title>The Global Catalogue of Microorganisms (GCM) 10K type strain sequencing project: providing services to taxonomists for standard genome sequencing and annotation.</title>
        <authorList>
            <consortium name="The Broad Institute Genomics Platform"/>
            <consortium name="The Broad Institute Genome Sequencing Center for Infectious Disease"/>
            <person name="Wu L."/>
            <person name="Ma J."/>
        </authorList>
    </citation>
    <scope>NUCLEOTIDE SEQUENCE [LARGE SCALE GENOMIC DNA]</scope>
    <source>
        <strain evidence="4">KCTC 23314</strain>
    </source>
</reference>
<accession>A0ABQ3G7A7</accession>
<evidence type="ECO:0000256" key="2">
    <source>
        <dbReference type="SAM" id="MobiDB-lite"/>
    </source>
</evidence>
<evidence type="ECO:0000256" key="1">
    <source>
        <dbReference type="ARBA" id="ARBA00009981"/>
    </source>
</evidence>
<comment type="caution">
    <text evidence="3">The sequence shown here is derived from an EMBL/GenBank/DDBJ whole genome shotgun (WGS) entry which is preliminary data.</text>
</comment>
<dbReference type="SUPFAM" id="SSF143120">
    <property type="entry name" value="YefM-like"/>
    <property type="match status" value="1"/>
</dbReference>
<sequence length="109" mass="12073">MTEFSTKFGPNCAEGCHMPTVANIKSISYLKSHAAQISEDLERHGSPYFITQNGEASMVIENVRRFQEKEELIAALKVVALGEKDRLQGNGHSVADSRAQLAAARQRRK</sequence>
<dbReference type="InterPro" id="IPR036165">
    <property type="entry name" value="YefM-like_sf"/>
</dbReference>
<feature type="compositionally biased region" description="Low complexity" evidence="2">
    <location>
        <begin position="98"/>
        <end position="109"/>
    </location>
</feature>
<proteinExistence type="inferred from homology"/>
<dbReference type="RefSeq" id="WP_229883015.1">
    <property type="nucleotide sequence ID" value="NZ_BMYK01000019.1"/>
</dbReference>
<dbReference type="EMBL" id="BMYK01000019">
    <property type="protein sequence ID" value="GHC94839.1"/>
    <property type="molecule type" value="Genomic_DNA"/>
</dbReference>
<comment type="similarity">
    <text evidence="1">Belongs to the phD/YefM antitoxin family.</text>
</comment>
<evidence type="ECO:0000313" key="4">
    <source>
        <dbReference type="Proteomes" id="UP000626210"/>
    </source>
</evidence>
<organism evidence="3 4">
    <name type="scientific">Pseudorhodoferax aquiterrae</name>
    <dbReference type="NCBI Taxonomy" id="747304"/>
    <lineage>
        <taxon>Bacteria</taxon>
        <taxon>Pseudomonadati</taxon>
        <taxon>Pseudomonadota</taxon>
        <taxon>Betaproteobacteria</taxon>
        <taxon>Burkholderiales</taxon>
        <taxon>Comamonadaceae</taxon>
    </lineage>
</organism>
<gene>
    <name evidence="3" type="ORF">GCM10007320_47140</name>
</gene>
<dbReference type="Proteomes" id="UP000626210">
    <property type="component" value="Unassembled WGS sequence"/>
</dbReference>
<keyword evidence="4" id="KW-1185">Reference proteome</keyword>
<feature type="region of interest" description="Disordered" evidence="2">
    <location>
        <begin position="89"/>
        <end position="109"/>
    </location>
</feature>